<comment type="caution">
    <text evidence="2">The sequence shown here is derived from an EMBL/GenBank/DDBJ whole genome shotgun (WGS) entry which is preliminary data.</text>
</comment>
<dbReference type="InterPro" id="IPR043472">
    <property type="entry name" value="Macro_dom-like"/>
</dbReference>
<dbReference type="PROSITE" id="PS51154">
    <property type="entry name" value="MACRO"/>
    <property type="match status" value="1"/>
</dbReference>
<reference evidence="2 3" key="1">
    <citation type="submission" date="2024-08" db="EMBL/GenBank/DDBJ databases">
        <authorList>
            <person name="Ishaq N."/>
        </authorList>
    </citation>
    <scope>NUCLEOTIDE SEQUENCE [LARGE SCALE GENOMIC DNA]</scope>
    <source>
        <strain evidence="2 3">JCM 30400</strain>
    </source>
</reference>
<keyword evidence="3" id="KW-1185">Reference proteome</keyword>
<dbReference type="InterPro" id="IPR002589">
    <property type="entry name" value="Macro_dom"/>
</dbReference>
<dbReference type="Pfam" id="PF01661">
    <property type="entry name" value="Macro"/>
    <property type="match status" value="1"/>
</dbReference>
<gene>
    <name evidence="2" type="ORF">ACCI51_01725</name>
</gene>
<evidence type="ECO:0000313" key="3">
    <source>
        <dbReference type="Proteomes" id="UP001569414"/>
    </source>
</evidence>
<dbReference type="SUPFAM" id="SSF52949">
    <property type="entry name" value="Macro domain-like"/>
    <property type="match status" value="1"/>
</dbReference>
<evidence type="ECO:0000259" key="1">
    <source>
        <dbReference type="PROSITE" id="PS51154"/>
    </source>
</evidence>
<evidence type="ECO:0000313" key="2">
    <source>
        <dbReference type="EMBL" id="MFA0789245.1"/>
    </source>
</evidence>
<accession>A0ABV4NIS4</accession>
<dbReference type="EMBL" id="JBGMEL010000001">
    <property type="protein sequence ID" value="MFA0789245.1"/>
    <property type="molecule type" value="Genomic_DNA"/>
</dbReference>
<dbReference type="Gene3D" id="3.40.220.10">
    <property type="entry name" value="Leucine Aminopeptidase, subunit E, domain 1"/>
    <property type="match status" value="1"/>
</dbReference>
<dbReference type="Proteomes" id="UP001569414">
    <property type="component" value="Unassembled WGS sequence"/>
</dbReference>
<sequence length="199" mass="22285">MLPSKIYLIDKAKELTDAWHQVFDDIEIFEIIEGDYFSQPADAMVSPANSFGIMDGGLDLPIRNTLGFEAEEKLQKRIKSDFHGELPIGAAIIVSTSHKNWPYLISAPTMRIPEDISNTLNAYHAFRAILNSVQLFNKAHPKEKINSIVCPGLGTGIGNLPARRCAGHMRAAYNYLSKPSRIPSFNEIHETHRRLQLAN</sequence>
<feature type="domain" description="Macro" evidence="1">
    <location>
        <begin position="16"/>
        <end position="199"/>
    </location>
</feature>
<dbReference type="RefSeq" id="WP_371842376.1">
    <property type="nucleotide sequence ID" value="NZ_JBGMEL010000001.1"/>
</dbReference>
<name>A0ABV4NIS4_9GAMM</name>
<protein>
    <submittedName>
        <fullName evidence="2">Macro domain-containing protein</fullName>
    </submittedName>
</protein>
<organism evidence="2 3">
    <name type="scientific">Microbulbifer echini</name>
    <dbReference type="NCBI Taxonomy" id="1529067"/>
    <lineage>
        <taxon>Bacteria</taxon>
        <taxon>Pseudomonadati</taxon>
        <taxon>Pseudomonadota</taxon>
        <taxon>Gammaproteobacteria</taxon>
        <taxon>Cellvibrionales</taxon>
        <taxon>Microbulbiferaceae</taxon>
        <taxon>Microbulbifer</taxon>
    </lineage>
</organism>
<proteinExistence type="predicted"/>
<dbReference type="SMART" id="SM00506">
    <property type="entry name" value="A1pp"/>
    <property type="match status" value="1"/>
</dbReference>